<gene>
    <name evidence="3" type="ORF">MERR_LOCUS2371</name>
</gene>
<organism evidence="3 4">
    <name type="scientific">Microthlaspi erraticum</name>
    <dbReference type="NCBI Taxonomy" id="1685480"/>
    <lineage>
        <taxon>Eukaryota</taxon>
        <taxon>Viridiplantae</taxon>
        <taxon>Streptophyta</taxon>
        <taxon>Embryophyta</taxon>
        <taxon>Tracheophyta</taxon>
        <taxon>Spermatophyta</taxon>
        <taxon>Magnoliopsida</taxon>
        <taxon>eudicotyledons</taxon>
        <taxon>Gunneridae</taxon>
        <taxon>Pentapetalae</taxon>
        <taxon>rosids</taxon>
        <taxon>malvids</taxon>
        <taxon>Brassicales</taxon>
        <taxon>Brassicaceae</taxon>
        <taxon>Coluteocarpeae</taxon>
        <taxon>Microthlaspi</taxon>
    </lineage>
</organism>
<sequence length="202" mass="22631">MAKNKVHKEDGSERRVERAREEKREGRRRWTIVERGRGPKESVRSGQRAGRHGRLVIPRTLWSPRTHPYLEEDAVHVDALPTSGNHQGWGIEEDVKTSSTTELGDSRRWLPGVHRTSDEFLASLKLKKASSRSAAELKRDGIGYIPSRSGARVSVQHDGAGPSTNLKNKSGHIKNPAIRYAHKVIAHTLFADMTARTSHART</sequence>
<evidence type="ECO:0000256" key="1">
    <source>
        <dbReference type="SAM" id="MobiDB-lite"/>
    </source>
</evidence>
<feature type="compositionally biased region" description="Basic and acidic residues" evidence="1">
    <location>
        <begin position="7"/>
        <end position="25"/>
    </location>
</feature>
<keyword evidence="4" id="KW-1185">Reference proteome</keyword>
<dbReference type="EMBL" id="CACVBM020000144">
    <property type="protein sequence ID" value="CAA7015136.1"/>
    <property type="molecule type" value="Genomic_DNA"/>
</dbReference>
<feature type="region of interest" description="Disordered" evidence="1">
    <location>
        <begin position="1"/>
        <end position="52"/>
    </location>
</feature>
<dbReference type="OrthoDB" id="1750933at2759"/>
<dbReference type="Proteomes" id="UP000467841">
    <property type="component" value="Unassembled WGS sequence"/>
</dbReference>
<protein>
    <recommendedName>
        <fullName evidence="2">Arabidopsis retrotransposon Orf1 C-terminal domain-containing protein</fullName>
    </recommendedName>
</protein>
<reference evidence="3" key="1">
    <citation type="submission" date="2020-01" db="EMBL/GenBank/DDBJ databases">
        <authorList>
            <person name="Mishra B."/>
        </authorList>
    </citation>
    <scope>NUCLEOTIDE SEQUENCE [LARGE SCALE GENOMIC DNA]</scope>
</reference>
<evidence type="ECO:0000313" key="4">
    <source>
        <dbReference type="Proteomes" id="UP000467841"/>
    </source>
</evidence>
<dbReference type="InterPro" id="IPR004312">
    <property type="entry name" value="ATHILA_Orf1_C"/>
</dbReference>
<dbReference type="AlphaFoldDB" id="A0A6D2HFV3"/>
<accession>A0A6D2HFV3</accession>
<feature type="compositionally biased region" description="Basic and acidic residues" evidence="1">
    <location>
        <begin position="31"/>
        <end position="43"/>
    </location>
</feature>
<evidence type="ECO:0000259" key="2">
    <source>
        <dbReference type="Pfam" id="PF03078"/>
    </source>
</evidence>
<evidence type="ECO:0000313" key="3">
    <source>
        <dbReference type="EMBL" id="CAA7015136.1"/>
    </source>
</evidence>
<feature type="domain" description="Arabidopsis retrotransposon Orf1 C-terminal" evidence="2">
    <location>
        <begin position="161"/>
        <end position="192"/>
    </location>
</feature>
<name>A0A6D2HFV3_9BRAS</name>
<dbReference type="Pfam" id="PF03078">
    <property type="entry name" value="ATHILA"/>
    <property type="match status" value="1"/>
</dbReference>
<comment type="caution">
    <text evidence="3">The sequence shown here is derived from an EMBL/GenBank/DDBJ whole genome shotgun (WGS) entry which is preliminary data.</text>
</comment>
<proteinExistence type="predicted"/>